<keyword evidence="2" id="KW-1003">Cell membrane</keyword>
<gene>
    <name evidence="7" type="ORF">Q763_00120</name>
</gene>
<protein>
    <submittedName>
        <fullName evidence="7">Uncharacterized protein</fullName>
    </submittedName>
</protein>
<evidence type="ECO:0000313" key="7">
    <source>
        <dbReference type="EMBL" id="KGO84186.1"/>
    </source>
</evidence>
<keyword evidence="3 6" id="KW-0812">Transmembrane</keyword>
<sequence>MGNKVIHKQAFFYTVINYLGTAIGIVSALFIYPLDYGFSGIIKFIDYLTQLLYPVMVLGASHALIKFYPALDNQKRKQLFNYSLVSISVASLVVLVLIFMFDKLTGYKDIVLVYFSFPIAISLAFIDLFRKQAQQMQRLAVPTLFEKIMPKVALPVLFILLLNNVLGVNESLFFYVLTYVFIFLFTGFYLFRYFQPGYNYRFKTLFGEISRKDYFRYSLFSFAGSFGSVLAFRIDGIVVFNFISDEANGIFGNAVTIASAMQVPAVGLFALYAPIISDYLKSENFKDLHVKYKETARLLFFIGALLYSSIFLGIDDLFRLLPSYDKLSQMIPVICISGFSVLINMATGFNTEIITYSKYYRFNMIAILCLVGLNVPLNLFVVYYTDWGIEGIAWASFLSVALFNALKMIFIYRKFGLLPFDKDFVKMGLIFGLSLAIIYILPDVGNNLINLVYKTGLSLLINIIAVYKLRLVYQVNVWLDKALSFTKKK</sequence>
<dbReference type="RefSeq" id="WP_035129655.1">
    <property type="nucleotide sequence ID" value="NZ_JRLV01000001.1"/>
</dbReference>
<evidence type="ECO:0000256" key="5">
    <source>
        <dbReference type="ARBA" id="ARBA00023136"/>
    </source>
</evidence>
<feature type="transmembrane region" description="Helical" evidence="6">
    <location>
        <begin position="330"/>
        <end position="350"/>
    </location>
</feature>
<feature type="transmembrane region" description="Helical" evidence="6">
    <location>
        <begin position="254"/>
        <end position="277"/>
    </location>
</feature>
<feature type="transmembrane region" description="Helical" evidence="6">
    <location>
        <begin position="12"/>
        <end position="31"/>
    </location>
</feature>
<comment type="caution">
    <text evidence="7">The sequence shown here is derived from an EMBL/GenBank/DDBJ whole genome shotgun (WGS) entry which is preliminary data.</text>
</comment>
<evidence type="ECO:0000256" key="4">
    <source>
        <dbReference type="ARBA" id="ARBA00022989"/>
    </source>
</evidence>
<keyword evidence="4 6" id="KW-1133">Transmembrane helix</keyword>
<dbReference type="InterPro" id="IPR050833">
    <property type="entry name" value="Poly_Biosynth_Transport"/>
</dbReference>
<evidence type="ECO:0000256" key="2">
    <source>
        <dbReference type="ARBA" id="ARBA00022475"/>
    </source>
</evidence>
<feature type="transmembrane region" description="Helical" evidence="6">
    <location>
        <begin position="111"/>
        <end position="128"/>
    </location>
</feature>
<feature type="transmembrane region" description="Helical" evidence="6">
    <location>
        <begin position="51"/>
        <end position="68"/>
    </location>
</feature>
<organism evidence="7 8">
    <name type="scientific">Flavobacterium beibuense F44-8</name>
    <dbReference type="NCBI Taxonomy" id="1406840"/>
    <lineage>
        <taxon>Bacteria</taxon>
        <taxon>Pseudomonadati</taxon>
        <taxon>Bacteroidota</taxon>
        <taxon>Flavobacteriia</taxon>
        <taxon>Flavobacteriales</taxon>
        <taxon>Flavobacteriaceae</taxon>
        <taxon>Flavobacterium</taxon>
    </lineage>
</organism>
<feature type="transmembrane region" description="Helical" evidence="6">
    <location>
        <begin position="172"/>
        <end position="194"/>
    </location>
</feature>
<feature type="transmembrane region" description="Helical" evidence="6">
    <location>
        <begin position="362"/>
        <end position="385"/>
    </location>
</feature>
<reference evidence="7 8" key="1">
    <citation type="submission" date="2013-09" db="EMBL/GenBank/DDBJ databases">
        <authorList>
            <person name="Zeng Z."/>
            <person name="Chen C."/>
        </authorList>
    </citation>
    <scope>NUCLEOTIDE SEQUENCE [LARGE SCALE GENOMIC DNA]</scope>
    <source>
        <strain evidence="7 8">F44-8</strain>
    </source>
</reference>
<dbReference type="Proteomes" id="UP000030129">
    <property type="component" value="Unassembled WGS sequence"/>
</dbReference>
<dbReference type="PANTHER" id="PTHR30250:SF11">
    <property type="entry name" value="O-ANTIGEN TRANSPORTER-RELATED"/>
    <property type="match status" value="1"/>
</dbReference>
<feature type="transmembrane region" description="Helical" evidence="6">
    <location>
        <begin position="148"/>
        <end position="166"/>
    </location>
</feature>
<feature type="transmembrane region" description="Helical" evidence="6">
    <location>
        <begin position="214"/>
        <end position="234"/>
    </location>
</feature>
<comment type="subcellular location">
    <subcellularLocation>
        <location evidence="1">Cell membrane</location>
        <topology evidence="1">Multi-pass membrane protein</topology>
    </subcellularLocation>
</comment>
<evidence type="ECO:0000256" key="3">
    <source>
        <dbReference type="ARBA" id="ARBA00022692"/>
    </source>
</evidence>
<dbReference type="AlphaFoldDB" id="A0A0A2LXZ9"/>
<feature type="transmembrane region" description="Helical" evidence="6">
    <location>
        <begin position="448"/>
        <end position="467"/>
    </location>
</feature>
<feature type="transmembrane region" description="Helical" evidence="6">
    <location>
        <begin position="391"/>
        <end position="412"/>
    </location>
</feature>
<keyword evidence="8" id="KW-1185">Reference proteome</keyword>
<evidence type="ECO:0000256" key="6">
    <source>
        <dbReference type="SAM" id="Phobius"/>
    </source>
</evidence>
<evidence type="ECO:0000256" key="1">
    <source>
        <dbReference type="ARBA" id="ARBA00004651"/>
    </source>
</evidence>
<dbReference type="GO" id="GO:0005886">
    <property type="term" value="C:plasma membrane"/>
    <property type="evidence" value="ECO:0007669"/>
    <property type="project" value="UniProtKB-SubCell"/>
</dbReference>
<feature type="transmembrane region" description="Helical" evidence="6">
    <location>
        <begin position="80"/>
        <end position="99"/>
    </location>
</feature>
<name>A0A0A2LXZ9_9FLAO</name>
<dbReference type="EMBL" id="JRLV01000001">
    <property type="protein sequence ID" value="KGO84186.1"/>
    <property type="molecule type" value="Genomic_DNA"/>
</dbReference>
<feature type="transmembrane region" description="Helical" evidence="6">
    <location>
        <begin position="424"/>
        <end position="442"/>
    </location>
</feature>
<dbReference type="STRING" id="1406840.Q763_00120"/>
<feature type="transmembrane region" description="Helical" evidence="6">
    <location>
        <begin position="298"/>
        <end position="318"/>
    </location>
</feature>
<accession>A0A0A2LXZ9</accession>
<evidence type="ECO:0000313" key="8">
    <source>
        <dbReference type="Proteomes" id="UP000030129"/>
    </source>
</evidence>
<dbReference type="eggNOG" id="COG2244">
    <property type="taxonomic scope" value="Bacteria"/>
</dbReference>
<proteinExistence type="predicted"/>
<keyword evidence="5 6" id="KW-0472">Membrane</keyword>
<dbReference type="PANTHER" id="PTHR30250">
    <property type="entry name" value="PST FAMILY PREDICTED COLANIC ACID TRANSPORTER"/>
    <property type="match status" value="1"/>
</dbReference>